<dbReference type="Gene3D" id="3.40.50.300">
    <property type="entry name" value="P-loop containing nucleotide triphosphate hydrolases"/>
    <property type="match status" value="1"/>
</dbReference>
<accession>A0A937RG42</accession>
<dbReference type="GO" id="GO:0016887">
    <property type="term" value="F:ATP hydrolysis activity"/>
    <property type="evidence" value="ECO:0007669"/>
    <property type="project" value="InterPro"/>
</dbReference>
<dbReference type="PANTHER" id="PTHR43158">
    <property type="entry name" value="SKFA PEPTIDE EXPORT ATP-BINDING PROTEIN SKFE"/>
    <property type="match status" value="1"/>
</dbReference>
<comment type="caution">
    <text evidence="4">The sequence shown here is derived from an EMBL/GenBank/DDBJ whole genome shotgun (WGS) entry which is preliminary data.</text>
</comment>
<dbReference type="InterPro" id="IPR003593">
    <property type="entry name" value="AAA+_ATPase"/>
</dbReference>
<dbReference type="InterPro" id="IPR027417">
    <property type="entry name" value="P-loop_NTPase"/>
</dbReference>
<keyword evidence="2 4" id="KW-0067">ATP-binding</keyword>
<organism evidence="4 5">
    <name type="scientific">Frankia nepalensis</name>
    <dbReference type="NCBI Taxonomy" id="1836974"/>
    <lineage>
        <taxon>Bacteria</taxon>
        <taxon>Bacillati</taxon>
        <taxon>Actinomycetota</taxon>
        <taxon>Actinomycetes</taxon>
        <taxon>Frankiales</taxon>
        <taxon>Frankiaceae</taxon>
        <taxon>Frankia</taxon>
    </lineage>
</organism>
<dbReference type="SMART" id="SM00382">
    <property type="entry name" value="AAA"/>
    <property type="match status" value="1"/>
</dbReference>
<feature type="domain" description="ABC transporter" evidence="3">
    <location>
        <begin position="5"/>
        <end position="237"/>
    </location>
</feature>
<dbReference type="RefSeq" id="WP_203000865.1">
    <property type="nucleotide sequence ID" value="NZ_JADWYU010000111.1"/>
</dbReference>
<dbReference type="PANTHER" id="PTHR43158:SF5">
    <property type="entry name" value="ABC TRANSPORTER, ATP-BINDING PROTEIN"/>
    <property type="match status" value="1"/>
</dbReference>
<dbReference type="InterPro" id="IPR003439">
    <property type="entry name" value="ABC_transporter-like_ATP-bd"/>
</dbReference>
<gene>
    <name evidence="4" type="ORF">I7412_20105</name>
</gene>
<dbReference type="GO" id="GO:0005524">
    <property type="term" value="F:ATP binding"/>
    <property type="evidence" value="ECO:0007669"/>
    <property type="project" value="UniProtKB-KW"/>
</dbReference>
<keyword evidence="5" id="KW-1185">Reference proteome</keyword>
<evidence type="ECO:0000256" key="1">
    <source>
        <dbReference type="ARBA" id="ARBA00022741"/>
    </source>
</evidence>
<dbReference type="SUPFAM" id="SSF52540">
    <property type="entry name" value="P-loop containing nucleoside triphosphate hydrolases"/>
    <property type="match status" value="1"/>
</dbReference>
<evidence type="ECO:0000259" key="3">
    <source>
        <dbReference type="PROSITE" id="PS50893"/>
    </source>
</evidence>
<proteinExistence type="predicted"/>
<reference evidence="4" key="1">
    <citation type="submission" date="2020-12" db="EMBL/GenBank/DDBJ databases">
        <title>Genomic characterization of non-nitrogen-fixing Frankia strains.</title>
        <authorList>
            <person name="Carlos-Shanley C."/>
            <person name="Guerra T."/>
            <person name="Hahn D."/>
        </authorList>
    </citation>
    <scope>NUCLEOTIDE SEQUENCE</scope>
    <source>
        <strain evidence="4">CN6</strain>
    </source>
</reference>
<evidence type="ECO:0000313" key="4">
    <source>
        <dbReference type="EMBL" id="MBL7629427.1"/>
    </source>
</evidence>
<dbReference type="Proteomes" id="UP000604475">
    <property type="component" value="Unassembled WGS sequence"/>
</dbReference>
<evidence type="ECO:0000256" key="2">
    <source>
        <dbReference type="ARBA" id="ARBA00022840"/>
    </source>
</evidence>
<dbReference type="PROSITE" id="PS50893">
    <property type="entry name" value="ABC_TRANSPORTER_2"/>
    <property type="match status" value="1"/>
</dbReference>
<evidence type="ECO:0000313" key="5">
    <source>
        <dbReference type="Proteomes" id="UP000604475"/>
    </source>
</evidence>
<dbReference type="EMBL" id="JAEACQ010000229">
    <property type="protein sequence ID" value="MBL7629427.1"/>
    <property type="molecule type" value="Genomic_DNA"/>
</dbReference>
<protein>
    <submittedName>
        <fullName evidence="4">ATP-binding cassette domain-containing protein</fullName>
    </submittedName>
</protein>
<keyword evidence="1" id="KW-0547">Nucleotide-binding</keyword>
<dbReference type="AlphaFoldDB" id="A0A937RG42"/>
<name>A0A937RG42_9ACTN</name>
<dbReference type="Pfam" id="PF00005">
    <property type="entry name" value="ABC_tran"/>
    <property type="match status" value="1"/>
</dbReference>
<sequence length="332" mass="34650">MAYGIDIAGLTVRHRGGTAAAIDDVTFSVAPGRICGLFGRDGAGKSTLLAVLAAYRRPSGGTVRVDGEDPYENARLMSGTCLVDEGGGIGIEASTKVREVLEIAEMLRPNWDPAYAEALLERFEVPREQKVDALARGRRARLAVTIALASRAPLTLFDEPHLALDPPSRQIFYDELRADLDRWPRTVVLAGAAADEADETASLVDDVLVLRRGRLLAAAPAARLRSLGSEITGPADAVAAFVAETFGARVLDAEGGGGIGSGDTGGGGTGGGAGTAVLADRRVGRLRSVVLAEPVPEDRLAEADRAGLDVGPVPLRDFVAHLSSDDQREAAP</sequence>